<feature type="domain" description="Response receiver" evidence="1">
    <location>
        <begin position="5"/>
        <end position="91"/>
    </location>
</feature>
<evidence type="ECO:0000313" key="3">
    <source>
        <dbReference type="Proteomes" id="UP000007843"/>
    </source>
</evidence>
<dbReference type="Proteomes" id="UP000007843">
    <property type="component" value="Chromosome"/>
</dbReference>
<evidence type="ECO:0000259" key="1">
    <source>
        <dbReference type="Pfam" id="PF19192"/>
    </source>
</evidence>
<name>A0A0H3HDQ5_KLEM8</name>
<evidence type="ECO:0000313" key="2">
    <source>
        <dbReference type="EMBL" id="AEX06580.1"/>
    </source>
</evidence>
<reference evidence="2 3" key="1">
    <citation type="journal article" date="2012" name="J. Bacteriol.">
        <title>Complete genome sequence of Klebsiella oxytoca KCTC 1686, used in production of 2,3-butanediol.</title>
        <authorList>
            <person name="Shin S.H."/>
            <person name="Kim S."/>
            <person name="Kim J.Y."/>
            <person name="Lee S."/>
            <person name="Um Y."/>
            <person name="Oh M.K."/>
            <person name="Kim Y.R."/>
            <person name="Lee J."/>
            <person name="Yang K.S."/>
        </authorList>
    </citation>
    <scope>NUCLEOTIDE SEQUENCE [LARGE SCALE GENOMIC DNA]</scope>
    <source>
        <strain evidence="3">ATCC 8724 / DSM 4798 / JCM 20051 / NBRC 3318 / NRRL B-199 / KCTC 1686</strain>
    </source>
</reference>
<gene>
    <name evidence="2" type="ordered locus">KOX_24325</name>
</gene>
<sequence>MTGSKHTDITILDWQMDSQFKNNQDSQERDGTLAIASIAKILQHDKEQQGRLRLIVIYTGSPELTGITKVVSDHLNSKGYSNTFESTKITFNDDVFKFCHIEVIEKMVDAAQLVDRVITLFTKLTIGLLSNATLSAIGELREKTHHILHTFNKQLDPAYLSHVVGLFSSPQVREKAHEVAFDYATDIISEEIKSNLQISQSITNNLNLTRIHDWVDYINSENRDDLFQVKINDGNNISITSDRIKRLLSTESEDTLLNTLSEAPVIMKRNGETIEKFKKAKIQISLNGVEYLPHENLSAIECKRRDLKSLTDSSPLPTIKQGSIVKKSDTEFYMCMQPLCDSVRIQSPTNFIFIKIDRMTAANPKFTHVLRSADDTFMKFKIKPGSKDIHIFKLIPDITTSSIKVIRRDNRLVVCYIKDDEQQAELSWIGEFKNSVAQSIANSLASNISRVGLDTNEWLRLSC</sequence>
<protein>
    <recommendedName>
        <fullName evidence="1">Response receiver domain-containing protein</fullName>
    </recommendedName>
</protein>
<dbReference type="KEGG" id="kox:KOX_24325"/>
<dbReference type="AlphaFoldDB" id="A0A0H3HDQ5"/>
<dbReference type="HOGENOM" id="CLU_033423_0_0_6"/>
<dbReference type="InterPro" id="IPR043834">
    <property type="entry name" value="REC"/>
</dbReference>
<dbReference type="EMBL" id="CP003218">
    <property type="protein sequence ID" value="AEX06580.1"/>
    <property type="molecule type" value="Genomic_DNA"/>
</dbReference>
<dbReference type="PATRIC" id="fig|1006551.4.peg.4883"/>
<organism evidence="2 3">
    <name type="scientific">Klebsiella michiganensis (strain ATCC 8724 / DSM 4798 / JCM 20051 / NBRC 3318 / NRRL B-199 / KCTC 1686 / BUCSAV 143 / CCM 1901)</name>
    <dbReference type="NCBI Taxonomy" id="1006551"/>
    <lineage>
        <taxon>Bacteria</taxon>
        <taxon>Pseudomonadati</taxon>
        <taxon>Pseudomonadota</taxon>
        <taxon>Gammaproteobacteria</taxon>
        <taxon>Enterobacterales</taxon>
        <taxon>Enterobacteriaceae</taxon>
        <taxon>Klebsiella/Raoultella group</taxon>
        <taxon>Klebsiella</taxon>
    </lineage>
</organism>
<dbReference type="Pfam" id="PF19192">
    <property type="entry name" value="Response_reg_2"/>
    <property type="match status" value="1"/>
</dbReference>
<proteinExistence type="predicted"/>
<accession>A0A0H3HDQ5</accession>